<protein>
    <recommendedName>
        <fullName evidence="3">CBM1 domain-containing protein</fullName>
    </recommendedName>
</protein>
<proteinExistence type="predicted"/>
<comment type="caution">
    <text evidence="4">The sequence shown here is derived from an EMBL/GenBank/DDBJ whole genome shotgun (WGS) entry which is preliminary data.</text>
</comment>
<evidence type="ECO:0000256" key="2">
    <source>
        <dbReference type="SAM" id="SignalP"/>
    </source>
</evidence>
<name>A0A9P5TNN8_GYMJU</name>
<gene>
    <name evidence="4" type="ORF">CPB84DRAFT_1776879</name>
</gene>
<dbReference type="Proteomes" id="UP000724874">
    <property type="component" value="Unassembled WGS sequence"/>
</dbReference>
<dbReference type="GO" id="GO:0030248">
    <property type="term" value="F:cellulose binding"/>
    <property type="evidence" value="ECO:0007669"/>
    <property type="project" value="InterPro"/>
</dbReference>
<keyword evidence="5" id="KW-1185">Reference proteome</keyword>
<keyword evidence="1 2" id="KW-0732">Signal</keyword>
<dbReference type="InterPro" id="IPR035971">
    <property type="entry name" value="CBD_sf"/>
</dbReference>
<feature type="chain" id="PRO_5040278912" description="CBM1 domain-containing protein" evidence="2">
    <location>
        <begin position="19"/>
        <end position="68"/>
    </location>
</feature>
<dbReference type="GO" id="GO:0005975">
    <property type="term" value="P:carbohydrate metabolic process"/>
    <property type="evidence" value="ECO:0007669"/>
    <property type="project" value="InterPro"/>
</dbReference>
<dbReference type="InterPro" id="IPR000254">
    <property type="entry name" value="CBD"/>
</dbReference>
<evidence type="ECO:0000259" key="3">
    <source>
        <dbReference type="Pfam" id="PF00734"/>
    </source>
</evidence>
<organism evidence="4 5">
    <name type="scientific">Gymnopilus junonius</name>
    <name type="common">Spectacular rustgill mushroom</name>
    <name type="synonym">Gymnopilus spectabilis subsp. junonius</name>
    <dbReference type="NCBI Taxonomy" id="109634"/>
    <lineage>
        <taxon>Eukaryota</taxon>
        <taxon>Fungi</taxon>
        <taxon>Dikarya</taxon>
        <taxon>Basidiomycota</taxon>
        <taxon>Agaricomycotina</taxon>
        <taxon>Agaricomycetes</taxon>
        <taxon>Agaricomycetidae</taxon>
        <taxon>Agaricales</taxon>
        <taxon>Agaricineae</taxon>
        <taxon>Hymenogastraceae</taxon>
        <taxon>Gymnopilus</taxon>
    </lineage>
</organism>
<feature type="domain" description="CBM1" evidence="3">
    <location>
        <begin position="24"/>
        <end position="45"/>
    </location>
</feature>
<dbReference type="Pfam" id="PF00734">
    <property type="entry name" value="CBM_1"/>
    <property type="match status" value="1"/>
</dbReference>
<dbReference type="SUPFAM" id="SSF57180">
    <property type="entry name" value="Cellulose-binding domain"/>
    <property type="match status" value="1"/>
</dbReference>
<sequence>MYVFSFCFLAFSTPLLLTSFLAGGGKDYHGTTKCADGAYCRYFSDCTFFFRSSFVPLPYIHIAPPMFV</sequence>
<evidence type="ECO:0000313" key="4">
    <source>
        <dbReference type="EMBL" id="KAF8901872.1"/>
    </source>
</evidence>
<accession>A0A9P5TNN8</accession>
<dbReference type="GO" id="GO:0005576">
    <property type="term" value="C:extracellular region"/>
    <property type="evidence" value="ECO:0007669"/>
    <property type="project" value="InterPro"/>
</dbReference>
<dbReference type="AlphaFoldDB" id="A0A9P5TNN8"/>
<feature type="signal peptide" evidence="2">
    <location>
        <begin position="1"/>
        <end position="18"/>
    </location>
</feature>
<evidence type="ECO:0000313" key="5">
    <source>
        <dbReference type="Proteomes" id="UP000724874"/>
    </source>
</evidence>
<reference evidence="4" key="1">
    <citation type="submission" date="2020-11" db="EMBL/GenBank/DDBJ databases">
        <authorList>
            <consortium name="DOE Joint Genome Institute"/>
            <person name="Ahrendt S."/>
            <person name="Riley R."/>
            <person name="Andreopoulos W."/>
            <person name="LaButti K."/>
            <person name="Pangilinan J."/>
            <person name="Ruiz-duenas F.J."/>
            <person name="Barrasa J.M."/>
            <person name="Sanchez-Garcia M."/>
            <person name="Camarero S."/>
            <person name="Miyauchi S."/>
            <person name="Serrano A."/>
            <person name="Linde D."/>
            <person name="Babiker R."/>
            <person name="Drula E."/>
            <person name="Ayuso-Fernandez I."/>
            <person name="Pacheco R."/>
            <person name="Padilla G."/>
            <person name="Ferreira P."/>
            <person name="Barriuso J."/>
            <person name="Kellner H."/>
            <person name="Castanera R."/>
            <person name="Alfaro M."/>
            <person name="Ramirez L."/>
            <person name="Pisabarro A.G."/>
            <person name="Kuo A."/>
            <person name="Tritt A."/>
            <person name="Lipzen A."/>
            <person name="He G."/>
            <person name="Yan M."/>
            <person name="Ng V."/>
            <person name="Cullen D."/>
            <person name="Martin F."/>
            <person name="Rosso M.-N."/>
            <person name="Henrissat B."/>
            <person name="Hibbett D."/>
            <person name="Martinez A.T."/>
            <person name="Grigoriev I.V."/>
        </authorList>
    </citation>
    <scope>NUCLEOTIDE SEQUENCE</scope>
    <source>
        <strain evidence="4">AH 44721</strain>
    </source>
</reference>
<evidence type="ECO:0000256" key="1">
    <source>
        <dbReference type="ARBA" id="ARBA00022729"/>
    </source>
</evidence>
<dbReference type="OrthoDB" id="3059586at2759"/>
<dbReference type="EMBL" id="JADNYJ010000039">
    <property type="protein sequence ID" value="KAF8901872.1"/>
    <property type="molecule type" value="Genomic_DNA"/>
</dbReference>